<feature type="domain" description="SKICH" evidence="2">
    <location>
        <begin position="31"/>
        <end position="128"/>
    </location>
</feature>
<evidence type="ECO:0000259" key="2">
    <source>
        <dbReference type="Pfam" id="PF17751"/>
    </source>
</evidence>
<accession>A0A5E4N055</accession>
<feature type="coiled-coil region" evidence="1">
    <location>
        <begin position="236"/>
        <end position="270"/>
    </location>
</feature>
<evidence type="ECO:0000313" key="4">
    <source>
        <dbReference type="Proteomes" id="UP000325440"/>
    </source>
</evidence>
<evidence type="ECO:0000256" key="1">
    <source>
        <dbReference type="SAM" id="Coils"/>
    </source>
</evidence>
<name>A0A5E4N055_9HEMI</name>
<dbReference type="InterPro" id="IPR041611">
    <property type="entry name" value="SKICH"/>
</dbReference>
<protein>
    <recommendedName>
        <fullName evidence="2">SKICH domain-containing protein</fullName>
    </recommendedName>
</protein>
<dbReference type="Gene3D" id="2.60.40.2840">
    <property type="match status" value="1"/>
</dbReference>
<reference evidence="3 4" key="1">
    <citation type="submission" date="2019-08" db="EMBL/GenBank/DDBJ databases">
        <authorList>
            <person name="Alioto T."/>
            <person name="Alioto T."/>
            <person name="Gomez Garrido J."/>
        </authorList>
    </citation>
    <scope>NUCLEOTIDE SEQUENCE [LARGE SCALE GENOMIC DNA]</scope>
</reference>
<keyword evidence="1" id="KW-0175">Coiled coil</keyword>
<evidence type="ECO:0000313" key="3">
    <source>
        <dbReference type="EMBL" id="VVC36439.1"/>
    </source>
</evidence>
<dbReference type="Pfam" id="PF17751">
    <property type="entry name" value="SKICH"/>
    <property type="match status" value="1"/>
</dbReference>
<dbReference type="Proteomes" id="UP000325440">
    <property type="component" value="Unassembled WGS sequence"/>
</dbReference>
<organism evidence="3 4">
    <name type="scientific">Cinara cedri</name>
    <dbReference type="NCBI Taxonomy" id="506608"/>
    <lineage>
        <taxon>Eukaryota</taxon>
        <taxon>Metazoa</taxon>
        <taxon>Ecdysozoa</taxon>
        <taxon>Arthropoda</taxon>
        <taxon>Hexapoda</taxon>
        <taxon>Insecta</taxon>
        <taxon>Pterygota</taxon>
        <taxon>Neoptera</taxon>
        <taxon>Paraneoptera</taxon>
        <taxon>Hemiptera</taxon>
        <taxon>Sternorrhyncha</taxon>
        <taxon>Aphidomorpha</taxon>
        <taxon>Aphidoidea</taxon>
        <taxon>Aphididae</taxon>
        <taxon>Lachninae</taxon>
        <taxon>Cinara</taxon>
    </lineage>
</organism>
<sequence length="307" mass="35533">MYFDILYFDSQGTTIIAVKMENNDTVKIITDKTYFMEETINIHFKFIKKSIEPQYSDWIALYKCSSNRNLEEFIAVETSLTVRSSTKHGLIPVIFYPNQLKNVKCNEVYEFIYGNKFNEICGISQQVRFIHKNDCYCYPNVTEISNCNGCVSQEFVNSLLARMSIVENKLKDYEIQSKANMLMNKHLTAEMIKCDAHVQTCNEFLDNLFYTNEQVTKDGIMWMEPCNDIDLKLSVIENQEQELQNISSQNDGIKKVLENLNNKVKENDNDIKLESMDSEINNVVNVEIGFVPEPSIASIVFIDEDDL</sequence>
<dbReference type="AlphaFoldDB" id="A0A5E4N055"/>
<proteinExistence type="predicted"/>
<gene>
    <name evidence="3" type="ORF">CINCED_3A004107</name>
</gene>
<dbReference type="OrthoDB" id="6596664at2759"/>
<dbReference type="EMBL" id="CABPRJ010001433">
    <property type="protein sequence ID" value="VVC36439.1"/>
    <property type="molecule type" value="Genomic_DNA"/>
</dbReference>
<keyword evidence="4" id="KW-1185">Reference proteome</keyword>